<proteinExistence type="predicted"/>
<sequence>MISKKIQQNLKPLNSTALQCYLGTGIHTLGLLGWILEQTGRADVYVSTFSTSEEFLNGFLNLRKKGLIRYAVMVADLKASKKTVKLNQLMSYCFDAAYLGMNHSKIVLVQTDAGQTISVASSQNNTYGGRAECTIISTSQEIFLSLYEGLKKIIDNSCELNGIYRKAVENDRKVSTSADSGDSDWLPFGY</sequence>
<gene>
    <name evidence="1" type="ORF">KZY68_11895</name>
</gene>
<evidence type="ECO:0000313" key="1">
    <source>
        <dbReference type="EMBL" id="MBW4866684.1"/>
    </source>
</evidence>
<accession>A0AAW4NTV4</accession>
<dbReference type="AlphaFoldDB" id="A0AAW4NTV4"/>
<comment type="caution">
    <text evidence="1">The sequence shown here is derived from an EMBL/GenBank/DDBJ whole genome shotgun (WGS) entry which is preliminary data.</text>
</comment>
<protein>
    <submittedName>
        <fullName evidence="1">C4-dicarboxylate ABC transporter</fullName>
    </submittedName>
</protein>
<dbReference type="EMBL" id="JAHXRF010000020">
    <property type="protein sequence ID" value="MBW4866684.1"/>
    <property type="molecule type" value="Genomic_DNA"/>
</dbReference>
<name>A0AAW4NTV4_9BACT</name>
<dbReference type="RefSeq" id="WP_219427460.1">
    <property type="nucleotide sequence ID" value="NZ_JAHXRD010000005.1"/>
</dbReference>
<evidence type="ECO:0000313" key="2">
    <source>
        <dbReference type="Proteomes" id="UP001196873"/>
    </source>
</evidence>
<dbReference type="Proteomes" id="UP001196873">
    <property type="component" value="Unassembled WGS sequence"/>
</dbReference>
<organism evidence="1 2">
    <name type="scientific">Segatella salivae</name>
    <dbReference type="NCBI Taxonomy" id="228604"/>
    <lineage>
        <taxon>Bacteria</taxon>
        <taxon>Pseudomonadati</taxon>
        <taxon>Bacteroidota</taxon>
        <taxon>Bacteroidia</taxon>
        <taxon>Bacteroidales</taxon>
        <taxon>Prevotellaceae</taxon>
        <taxon>Segatella</taxon>
    </lineage>
</organism>
<reference evidence="1" key="1">
    <citation type="submission" date="2021-07" db="EMBL/GenBank/DDBJ databases">
        <title>Genomic diversity and antimicrobial resistance of Prevotella spp. isolated from chronic lung disease airways.</title>
        <authorList>
            <person name="Webb K.A."/>
            <person name="Olagoke O.S."/>
            <person name="Baird T."/>
            <person name="Neill J."/>
            <person name="Pham A."/>
            <person name="Wells T.J."/>
            <person name="Ramsay K.A."/>
            <person name="Bell S.C."/>
            <person name="Sarovich D.S."/>
            <person name="Price E.P."/>
        </authorList>
    </citation>
    <scope>NUCLEOTIDE SEQUENCE</scope>
    <source>
        <strain evidence="1">SCHI0047.S.3</strain>
    </source>
</reference>